<dbReference type="GO" id="GO:0005615">
    <property type="term" value="C:extracellular space"/>
    <property type="evidence" value="ECO:0007669"/>
    <property type="project" value="InterPro"/>
</dbReference>
<keyword evidence="4" id="KW-0722">Serine protease inhibitor</keyword>
<dbReference type="Gene3D" id="2.60.40.10">
    <property type="entry name" value="Immunoglobulins"/>
    <property type="match status" value="1"/>
</dbReference>
<dbReference type="SUPFAM" id="SSF81296">
    <property type="entry name" value="E set domains"/>
    <property type="match status" value="1"/>
</dbReference>
<keyword evidence="5" id="KW-0882">Thioester bond</keyword>
<dbReference type="InterPro" id="IPR014756">
    <property type="entry name" value="Ig_E-set"/>
</dbReference>
<name>X0SCC2_9ZZZZ</name>
<accession>X0SCC2</accession>
<dbReference type="InterPro" id="IPR047565">
    <property type="entry name" value="Alpha-macroglob_thiol-ester_cl"/>
</dbReference>
<dbReference type="InterPro" id="IPR001599">
    <property type="entry name" value="Macroglobln_a2"/>
</dbReference>
<organism evidence="8">
    <name type="scientific">marine sediment metagenome</name>
    <dbReference type="NCBI Taxonomy" id="412755"/>
    <lineage>
        <taxon>unclassified sequences</taxon>
        <taxon>metagenomes</taxon>
        <taxon>ecological metagenomes</taxon>
    </lineage>
</organism>
<keyword evidence="3" id="KW-0732">Signal</keyword>
<dbReference type="Gene3D" id="2.20.130.20">
    <property type="match status" value="1"/>
</dbReference>
<evidence type="ECO:0000256" key="1">
    <source>
        <dbReference type="ARBA" id="ARBA00010952"/>
    </source>
</evidence>
<gene>
    <name evidence="8" type="ORF">S01H1_18223</name>
</gene>
<keyword evidence="6" id="KW-1015">Disulfide bond</keyword>
<dbReference type="PANTHER" id="PTHR11412">
    <property type="entry name" value="MACROGLOBULIN / COMPLEMENT"/>
    <property type="match status" value="1"/>
</dbReference>
<sequence>ALYMEPWAELHEVTIYQSINNRGAGDVFHDAGVILLTNKDLPDGQAYRNEDAVFWPGDRAGGFGIMEAAEDGMPPPVIVLTQESGFPLSLPDSGLAEVQRVRQFFPETWLWQDVYTDADGNATLTVDVPDTITTWMLRAVAISQEYGLGVAESQLVTFQPFFLSVDLPYDAIRGEEFPVKVAIYNYLDEPQTVQVDIGAADWFTLMDVRTKTVEIGANDIGGVQFMISPRQLGQNSVTITARSAQAADAVIKTIIIAPEGVSRELVENLVLNAGETITATTDIPVIAVDGSGRAYLAVTAGYLTQTIEGLEKLIQMPFGCGEQNMIVFAPDVF</sequence>
<dbReference type="Pfam" id="PF00207">
    <property type="entry name" value="A2M"/>
    <property type="match status" value="1"/>
</dbReference>
<dbReference type="PANTHER" id="PTHR11412:SF136">
    <property type="entry name" value="CD109 ANTIGEN"/>
    <property type="match status" value="1"/>
</dbReference>
<dbReference type="EMBL" id="BARS01009726">
    <property type="protein sequence ID" value="GAF78713.1"/>
    <property type="molecule type" value="Genomic_DNA"/>
</dbReference>
<evidence type="ECO:0000256" key="4">
    <source>
        <dbReference type="ARBA" id="ARBA00022900"/>
    </source>
</evidence>
<dbReference type="InterPro" id="IPR013783">
    <property type="entry name" value="Ig-like_fold"/>
</dbReference>
<comment type="caution">
    <text evidence="8">The sequence shown here is derived from an EMBL/GenBank/DDBJ whole genome shotgun (WGS) entry which is preliminary data.</text>
</comment>
<evidence type="ECO:0000256" key="2">
    <source>
        <dbReference type="ARBA" id="ARBA00022690"/>
    </source>
</evidence>
<feature type="non-terminal residue" evidence="8">
    <location>
        <position position="333"/>
    </location>
</feature>
<dbReference type="SMART" id="SM01419">
    <property type="entry name" value="Thiol-ester_cl"/>
    <property type="match status" value="1"/>
</dbReference>
<dbReference type="PROSITE" id="PS00477">
    <property type="entry name" value="ALPHA_2_MACROGLOBULIN"/>
    <property type="match status" value="1"/>
</dbReference>
<evidence type="ECO:0000259" key="7">
    <source>
        <dbReference type="SMART" id="SM01360"/>
    </source>
</evidence>
<feature type="non-terminal residue" evidence="8">
    <location>
        <position position="1"/>
    </location>
</feature>
<dbReference type="InterPro" id="IPR050473">
    <property type="entry name" value="A2M/Complement_sys"/>
</dbReference>
<evidence type="ECO:0000256" key="3">
    <source>
        <dbReference type="ARBA" id="ARBA00022729"/>
    </source>
</evidence>
<dbReference type="AlphaFoldDB" id="X0SCC2"/>
<evidence type="ECO:0000256" key="5">
    <source>
        <dbReference type="ARBA" id="ARBA00022966"/>
    </source>
</evidence>
<dbReference type="GO" id="GO:0004867">
    <property type="term" value="F:serine-type endopeptidase inhibitor activity"/>
    <property type="evidence" value="ECO:0007669"/>
    <property type="project" value="UniProtKB-KW"/>
</dbReference>
<protein>
    <recommendedName>
        <fullName evidence="7">Alpha-2-macroglobulin domain-containing protein</fullName>
    </recommendedName>
</protein>
<dbReference type="InterPro" id="IPR008930">
    <property type="entry name" value="Terpenoid_cyclase/PrenylTrfase"/>
</dbReference>
<dbReference type="Gene3D" id="1.50.10.20">
    <property type="match status" value="1"/>
</dbReference>
<evidence type="ECO:0000256" key="6">
    <source>
        <dbReference type="ARBA" id="ARBA00023157"/>
    </source>
</evidence>
<dbReference type="InterPro" id="IPR011626">
    <property type="entry name" value="Alpha-macroglobulin_TED"/>
</dbReference>
<reference evidence="8" key="1">
    <citation type="journal article" date="2014" name="Front. Microbiol.">
        <title>High frequency of phylogenetically diverse reductive dehalogenase-homologous genes in deep subseafloor sedimentary metagenomes.</title>
        <authorList>
            <person name="Kawai M."/>
            <person name="Futagami T."/>
            <person name="Toyoda A."/>
            <person name="Takaki Y."/>
            <person name="Nishi S."/>
            <person name="Hori S."/>
            <person name="Arai W."/>
            <person name="Tsubouchi T."/>
            <person name="Morono Y."/>
            <person name="Uchiyama I."/>
            <person name="Ito T."/>
            <person name="Fujiyama A."/>
            <person name="Inagaki F."/>
            <person name="Takami H."/>
        </authorList>
    </citation>
    <scope>NUCLEOTIDE SEQUENCE</scope>
    <source>
        <strain evidence="8">Expedition CK06-06</strain>
    </source>
</reference>
<proteinExistence type="inferred from homology"/>
<evidence type="ECO:0000313" key="8">
    <source>
        <dbReference type="EMBL" id="GAF78713.1"/>
    </source>
</evidence>
<dbReference type="InterPro" id="IPR019742">
    <property type="entry name" value="MacrogloblnA2_CS"/>
</dbReference>
<dbReference type="SMART" id="SM01360">
    <property type="entry name" value="A2M"/>
    <property type="match status" value="1"/>
</dbReference>
<keyword evidence="2" id="KW-0646">Protease inhibitor</keyword>
<dbReference type="SUPFAM" id="SSF48239">
    <property type="entry name" value="Terpenoid cyclases/Protein prenyltransferases"/>
    <property type="match status" value="1"/>
</dbReference>
<comment type="similarity">
    <text evidence="1">Belongs to the protease inhibitor I39 (alpha-2-macroglobulin) family.</text>
</comment>
<feature type="domain" description="Alpha-2-macroglobulin" evidence="7">
    <location>
        <begin position="108"/>
        <end position="197"/>
    </location>
</feature>
<dbReference type="Pfam" id="PF07678">
    <property type="entry name" value="TED_complement"/>
    <property type="match status" value="1"/>
</dbReference>